<dbReference type="EMBL" id="KZ825464">
    <property type="protein sequence ID" value="PYI36434.1"/>
    <property type="molecule type" value="Genomic_DNA"/>
</dbReference>
<keyword evidence="1" id="KW-0472">Membrane</keyword>
<proteinExistence type="predicted"/>
<name>A0A2V5IQA2_9EURO</name>
<keyword evidence="1" id="KW-1133">Transmembrane helix</keyword>
<keyword evidence="3" id="KW-1185">Reference proteome</keyword>
<dbReference type="AlphaFoldDB" id="A0A2V5IQA2"/>
<protein>
    <submittedName>
        <fullName evidence="2">Uncharacterized protein</fullName>
    </submittedName>
</protein>
<sequence>MLTQDIPDRFSGPLMLTIATLSLISRDQWLLFSNLMSTSVILLALYVETLFFQTQSNHRGALGIGSVLTLQTSLRMWC</sequence>
<accession>A0A2V5IQA2</accession>
<dbReference type="Proteomes" id="UP000248817">
    <property type="component" value="Unassembled WGS sequence"/>
</dbReference>
<evidence type="ECO:0000256" key="1">
    <source>
        <dbReference type="SAM" id="Phobius"/>
    </source>
</evidence>
<gene>
    <name evidence="2" type="ORF">BP00DRAFT_105981</name>
</gene>
<evidence type="ECO:0000313" key="3">
    <source>
        <dbReference type="Proteomes" id="UP000248817"/>
    </source>
</evidence>
<organism evidence="2 3">
    <name type="scientific">Aspergillus indologenus CBS 114.80</name>
    <dbReference type="NCBI Taxonomy" id="1450541"/>
    <lineage>
        <taxon>Eukaryota</taxon>
        <taxon>Fungi</taxon>
        <taxon>Dikarya</taxon>
        <taxon>Ascomycota</taxon>
        <taxon>Pezizomycotina</taxon>
        <taxon>Eurotiomycetes</taxon>
        <taxon>Eurotiomycetidae</taxon>
        <taxon>Eurotiales</taxon>
        <taxon>Aspergillaceae</taxon>
        <taxon>Aspergillus</taxon>
        <taxon>Aspergillus subgen. Circumdati</taxon>
    </lineage>
</organism>
<feature type="transmembrane region" description="Helical" evidence="1">
    <location>
        <begin position="29"/>
        <end position="52"/>
    </location>
</feature>
<keyword evidence="1" id="KW-0812">Transmembrane</keyword>
<evidence type="ECO:0000313" key="2">
    <source>
        <dbReference type="EMBL" id="PYI36434.1"/>
    </source>
</evidence>
<reference evidence="2 3" key="1">
    <citation type="submission" date="2018-02" db="EMBL/GenBank/DDBJ databases">
        <title>The genomes of Aspergillus section Nigri reveals drivers in fungal speciation.</title>
        <authorList>
            <consortium name="DOE Joint Genome Institute"/>
            <person name="Vesth T.C."/>
            <person name="Nybo J."/>
            <person name="Theobald S."/>
            <person name="Brandl J."/>
            <person name="Frisvad J.C."/>
            <person name="Nielsen K.F."/>
            <person name="Lyhne E.K."/>
            <person name="Kogle M.E."/>
            <person name="Kuo A."/>
            <person name="Riley R."/>
            <person name="Clum A."/>
            <person name="Nolan M."/>
            <person name="Lipzen A."/>
            <person name="Salamov A."/>
            <person name="Henrissat B."/>
            <person name="Wiebenga A."/>
            <person name="De vries R.P."/>
            <person name="Grigoriev I.V."/>
            <person name="Mortensen U.H."/>
            <person name="Andersen M.R."/>
            <person name="Baker S.E."/>
        </authorList>
    </citation>
    <scope>NUCLEOTIDE SEQUENCE [LARGE SCALE GENOMIC DNA]</scope>
    <source>
        <strain evidence="2 3">CBS 114.80</strain>
    </source>
</reference>